<evidence type="ECO:0000256" key="1">
    <source>
        <dbReference type="ARBA" id="ARBA00010169"/>
    </source>
</evidence>
<sequence length="107" mass="11526">MWVVLVTTDTAESARALARTVVRGGYAACVNIVPGVTSVYVWEGAEREEAEYLLVIKTTPARYPALEAVLREQHTYTTPEVLALPGCAVSAAYAAWVEQQCTPGPAE</sequence>
<protein>
    <submittedName>
        <fullName evidence="2">Divalent-cation tolerance protein CutA</fullName>
    </submittedName>
</protein>
<dbReference type="Proteomes" id="UP000677668">
    <property type="component" value="Chromosome 1"/>
</dbReference>
<dbReference type="InterPro" id="IPR011322">
    <property type="entry name" value="N-reg_PII-like_a/b"/>
</dbReference>
<dbReference type="PANTHER" id="PTHR23419">
    <property type="entry name" value="DIVALENT CATION TOLERANCE CUTA-RELATED"/>
    <property type="match status" value="1"/>
</dbReference>
<evidence type="ECO:0000313" key="3">
    <source>
        <dbReference type="Proteomes" id="UP000677668"/>
    </source>
</evidence>
<dbReference type="InterPro" id="IPR015867">
    <property type="entry name" value="N-reg_PII/ATP_PRibTrfase_C"/>
</dbReference>
<name>A0ABX8B7A6_9BACT</name>
<reference evidence="2 3" key="1">
    <citation type="submission" date="2021-03" db="EMBL/GenBank/DDBJ databases">
        <title>Genomic and phenotypic characterization of Chloracidobacterium isolates provides evidence for multiple species.</title>
        <authorList>
            <person name="Saini M.K."/>
            <person name="Costas A.M.G."/>
            <person name="Tank M."/>
            <person name="Bryant D.A."/>
        </authorList>
    </citation>
    <scope>NUCLEOTIDE SEQUENCE [LARGE SCALE GENOMIC DNA]</scope>
    <source>
        <strain evidence="2 3">N</strain>
    </source>
</reference>
<accession>A0ABX8B7A6</accession>
<dbReference type="SUPFAM" id="SSF54913">
    <property type="entry name" value="GlnB-like"/>
    <property type="match status" value="1"/>
</dbReference>
<dbReference type="Gene3D" id="3.30.70.120">
    <property type="match status" value="1"/>
</dbReference>
<keyword evidence="3" id="KW-1185">Reference proteome</keyword>
<dbReference type="InterPro" id="IPR004323">
    <property type="entry name" value="Ion_tolerance_CutA"/>
</dbReference>
<proteinExistence type="inferred from homology"/>
<dbReference type="Pfam" id="PF03091">
    <property type="entry name" value="CutA1"/>
    <property type="match status" value="1"/>
</dbReference>
<evidence type="ECO:0000313" key="2">
    <source>
        <dbReference type="EMBL" id="QUV94966.1"/>
    </source>
</evidence>
<gene>
    <name evidence="2" type="ORF">J8C05_06230</name>
</gene>
<organism evidence="2 3">
    <name type="scientific">Chloracidobacterium sp. N</name>
    <dbReference type="NCBI Taxonomy" id="2821540"/>
    <lineage>
        <taxon>Bacteria</taxon>
        <taxon>Pseudomonadati</taxon>
        <taxon>Acidobacteriota</taxon>
        <taxon>Terriglobia</taxon>
        <taxon>Terriglobales</taxon>
        <taxon>Acidobacteriaceae</taxon>
        <taxon>Chloracidobacterium</taxon>
        <taxon>Chloracidobacterium aggregatum</taxon>
    </lineage>
</organism>
<comment type="similarity">
    <text evidence="1">Belongs to the CutA family.</text>
</comment>
<dbReference type="PANTHER" id="PTHR23419:SF8">
    <property type="entry name" value="FI09726P"/>
    <property type="match status" value="1"/>
</dbReference>
<dbReference type="EMBL" id="CP072642">
    <property type="protein sequence ID" value="QUV94966.1"/>
    <property type="molecule type" value="Genomic_DNA"/>
</dbReference>